<dbReference type="SUPFAM" id="SSF56112">
    <property type="entry name" value="Protein kinase-like (PK-like)"/>
    <property type="match status" value="1"/>
</dbReference>
<name>F5XPS0_MICPN</name>
<dbReference type="KEGG" id="mph:MLP_13640"/>
<dbReference type="RefSeq" id="WP_013862261.1">
    <property type="nucleotide sequence ID" value="NC_015635.1"/>
</dbReference>
<sequence>MPAPPAVGQRTAWVDVPGDVRRGIEDVLGAPVIHAESQSGGFSPGTADRVRTSTGRRAFVKAVSPDQNPDSPEIHRREADYLAVLPASSRLPKLIGRYDDGYWIAMVMEEIDGECPPVPWSGAQVETAMETLAALAADLTPNPLPGLEPISEGFSPLFAGWRRLKDDPPTDLDPWIAARLDDLIELSESTLPRIDGDTVVHCDVRADNLLVRADGSMVVVDWPWALSGADWLDRFMLLINIDLYGGHDVEDLVARHLTHVDPDLITGTLAGLCAFFVDSARQPPAPGLPTLREFQRAQGDSTLAWLRRRLTGDRGV</sequence>
<dbReference type="Gene3D" id="3.30.200.20">
    <property type="entry name" value="Phosphorylase Kinase, domain 1"/>
    <property type="match status" value="1"/>
</dbReference>
<organism evidence="2 3">
    <name type="scientific">Microlunatus phosphovorus (strain ATCC 700054 / DSM 10555 / JCM 9379 / NBRC 101784 / NCIMB 13414 / VKM Ac-1990 / NM-1)</name>
    <dbReference type="NCBI Taxonomy" id="1032480"/>
    <lineage>
        <taxon>Bacteria</taxon>
        <taxon>Bacillati</taxon>
        <taxon>Actinomycetota</taxon>
        <taxon>Actinomycetes</taxon>
        <taxon>Propionibacteriales</taxon>
        <taxon>Propionibacteriaceae</taxon>
        <taxon>Microlunatus</taxon>
    </lineage>
</organism>
<dbReference type="InterPro" id="IPR011009">
    <property type="entry name" value="Kinase-like_dom_sf"/>
</dbReference>
<proteinExistence type="predicted"/>
<keyword evidence="3" id="KW-1185">Reference proteome</keyword>
<dbReference type="Gene3D" id="3.90.1200.10">
    <property type="match status" value="1"/>
</dbReference>
<accession>F5XPS0</accession>
<dbReference type="eggNOG" id="COG3173">
    <property type="taxonomic scope" value="Bacteria"/>
</dbReference>
<reference evidence="2 3" key="1">
    <citation type="submission" date="2011-05" db="EMBL/GenBank/DDBJ databases">
        <title>Whole genome sequence of Microlunatus phosphovorus NM-1.</title>
        <authorList>
            <person name="Hosoyama A."/>
            <person name="Sasaki K."/>
            <person name="Harada T."/>
            <person name="Igarashi R."/>
            <person name="Kawakoshi A."/>
            <person name="Sasagawa M."/>
            <person name="Fukada J."/>
            <person name="Nakamura S."/>
            <person name="Katano Y."/>
            <person name="Hanada S."/>
            <person name="Kamagata Y."/>
            <person name="Nakamura N."/>
            <person name="Yamazaki S."/>
            <person name="Fujita N."/>
        </authorList>
    </citation>
    <scope>NUCLEOTIDE SEQUENCE [LARGE SCALE GENOMIC DNA]</scope>
    <source>
        <strain evidence="3">ATCC 700054 / DSM 10555 / JCM 9379 / NBRC 101784 / NCIMB 13414 / VKM Ac-1990 / NM-1</strain>
    </source>
</reference>
<dbReference type="HOGENOM" id="CLU_077925_0_0_11"/>
<dbReference type="AlphaFoldDB" id="F5XPS0"/>
<dbReference type="Proteomes" id="UP000007947">
    <property type="component" value="Chromosome"/>
</dbReference>
<dbReference type="OrthoDB" id="2570531at2"/>
<evidence type="ECO:0000313" key="2">
    <source>
        <dbReference type="EMBL" id="BAK34378.1"/>
    </source>
</evidence>
<evidence type="ECO:0000259" key="1">
    <source>
        <dbReference type="Pfam" id="PF01636"/>
    </source>
</evidence>
<dbReference type="Pfam" id="PF01636">
    <property type="entry name" value="APH"/>
    <property type="match status" value="1"/>
</dbReference>
<dbReference type="STRING" id="1032480.MLP_13640"/>
<gene>
    <name evidence="2" type="ordered locus">MLP_13640</name>
</gene>
<dbReference type="InterPro" id="IPR002575">
    <property type="entry name" value="Aminoglycoside_PTrfase"/>
</dbReference>
<evidence type="ECO:0000313" key="3">
    <source>
        <dbReference type="Proteomes" id="UP000007947"/>
    </source>
</evidence>
<protein>
    <recommendedName>
        <fullName evidence="1">Aminoglycoside phosphotransferase domain-containing protein</fullName>
    </recommendedName>
</protein>
<dbReference type="EMBL" id="AP012204">
    <property type="protein sequence ID" value="BAK34378.1"/>
    <property type="molecule type" value="Genomic_DNA"/>
</dbReference>
<feature type="domain" description="Aminoglycoside phosphotransferase" evidence="1">
    <location>
        <begin position="50"/>
        <end position="228"/>
    </location>
</feature>